<dbReference type="RefSeq" id="WP_013345018.1">
    <property type="nucleotide sequence ID" value="NC_014541.1"/>
</dbReference>
<keyword evidence="2" id="KW-1185">Reference proteome</keyword>
<dbReference type="GO" id="GO:0015035">
    <property type="term" value="F:protein-disulfide reductase activity"/>
    <property type="evidence" value="ECO:0007669"/>
    <property type="project" value="InterPro"/>
</dbReference>
<name>E1SP87_FERBD</name>
<protein>
    <submittedName>
        <fullName evidence="1">Putative thiol-disulfide oxidoreductase DCC</fullName>
    </submittedName>
</protein>
<dbReference type="OrthoDB" id="5294764at2"/>
<evidence type="ECO:0000313" key="1">
    <source>
        <dbReference type="EMBL" id="ADN75712.1"/>
    </source>
</evidence>
<dbReference type="GeneID" id="67181724"/>
<dbReference type="KEGG" id="fbl:Fbal_1508"/>
<dbReference type="InterPro" id="IPR044691">
    <property type="entry name" value="DCC1_Trx"/>
</dbReference>
<dbReference type="EMBL" id="CP002209">
    <property type="protein sequence ID" value="ADN75712.1"/>
    <property type="molecule type" value="Genomic_DNA"/>
</dbReference>
<dbReference type="HOGENOM" id="CLU_086500_2_1_6"/>
<dbReference type="STRING" id="550540.Fbal_1508"/>
<dbReference type="PANTHER" id="PTHR34290">
    <property type="entry name" value="SI:CH73-390P7.2"/>
    <property type="match status" value="1"/>
</dbReference>
<reference evidence="1 2" key="1">
    <citation type="journal article" date="2010" name="Stand. Genomic Sci.">
        <title>Complete genome sequence of Ferrimonas balearica type strain (PAT).</title>
        <authorList>
            <person name="Nolan M."/>
            <person name="Sikorski J."/>
            <person name="Davenport K."/>
            <person name="Lucas S."/>
            <person name="Glavina Del Rio T."/>
            <person name="Tice H."/>
            <person name="Cheng J."/>
            <person name="Goodwin L."/>
            <person name="Pitluck S."/>
            <person name="Liolios K."/>
            <person name="Ivanova N."/>
            <person name="Mavromatis K."/>
            <person name="Ovchinnikova G."/>
            <person name="Pati A."/>
            <person name="Chen A."/>
            <person name="Palaniappan K."/>
            <person name="Land M."/>
            <person name="Hauser L."/>
            <person name="Chang Y."/>
            <person name="Jeffries C."/>
            <person name="Tapia R."/>
            <person name="Brettin T."/>
            <person name="Detter J."/>
            <person name="Han C."/>
            <person name="Yasawong M."/>
            <person name="Rohde M."/>
            <person name="Tindall B."/>
            <person name="Goker M."/>
            <person name="Woyke T."/>
            <person name="Bristow J."/>
            <person name="Eisen J."/>
            <person name="Markowitz V."/>
            <person name="Hugenholtz P."/>
            <person name="Kyrpides N."/>
            <person name="Klenk H."/>
            <person name="Lapidus A."/>
        </authorList>
    </citation>
    <scope>NUCLEOTIDE SEQUENCE [LARGE SCALE GENOMIC DNA]</scope>
    <source>
        <strain evidence="2">DSM 9799 / CCM 4581 / KCTC 23876 / PAT</strain>
    </source>
</reference>
<dbReference type="Pfam" id="PF04134">
    <property type="entry name" value="DCC1-like"/>
    <property type="match status" value="1"/>
</dbReference>
<dbReference type="eggNOG" id="COG3011">
    <property type="taxonomic scope" value="Bacteria"/>
</dbReference>
<accession>E1SP87</accession>
<sequence>MYLTLFFDGQCPLCRREIEALKARDALHRIRFEDLNHPDIAERFPELDLTLANRVLHGQRSDGTWLTGLDVTHAAWTLVGRGHWTAPLRWRPVKPVADLAYRFFARHRHRLSYLLTGEQRCEVCNHDR</sequence>
<dbReference type="InterPro" id="IPR007263">
    <property type="entry name" value="DCC1-like"/>
</dbReference>
<dbReference type="Proteomes" id="UP000006683">
    <property type="component" value="Chromosome"/>
</dbReference>
<dbReference type="PANTHER" id="PTHR34290:SF2">
    <property type="entry name" value="OS04G0668800 PROTEIN"/>
    <property type="match status" value="1"/>
</dbReference>
<gene>
    <name evidence="1" type="ordered locus">Fbal_1508</name>
</gene>
<dbReference type="AlphaFoldDB" id="E1SP87"/>
<organism evidence="1 2">
    <name type="scientific">Ferrimonas balearica (strain DSM 9799 / CCM 4581 / KCTC 23876 / PAT)</name>
    <dbReference type="NCBI Taxonomy" id="550540"/>
    <lineage>
        <taxon>Bacteria</taxon>
        <taxon>Pseudomonadati</taxon>
        <taxon>Pseudomonadota</taxon>
        <taxon>Gammaproteobacteria</taxon>
        <taxon>Alteromonadales</taxon>
        <taxon>Ferrimonadaceae</taxon>
        <taxon>Ferrimonas</taxon>
    </lineage>
</organism>
<proteinExistence type="predicted"/>
<evidence type="ECO:0000313" key="2">
    <source>
        <dbReference type="Proteomes" id="UP000006683"/>
    </source>
</evidence>